<evidence type="ECO:0000256" key="5">
    <source>
        <dbReference type="ARBA" id="ARBA00022989"/>
    </source>
</evidence>
<evidence type="ECO:0000256" key="2">
    <source>
        <dbReference type="ARBA" id="ARBA00008570"/>
    </source>
</evidence>
<evidence type="ECO:0000256" key="1">
    <source>
        <dbReference type="ARBA" id="ARBA00004162"/>
    </source>
</evidence>
<feature type="chain" id="PRO_5045267580" evidence="8">
    <location>
        <begin position="26"/>
        <end position="158"/>
    </location>
</feature>
<comment type="similarity">
    <text evidence="2">Belongs to the EssA family.</text>
</comment>
<name>A0ABY4H364_9BACI</name>
<reference evidence="9 10" key="1">
    <citation type="submission" date="2022-04" db="EMBL/GenBank/DDBJ databases">
        <title>Halobacillus sp. isolated from saltern.</title>
        <authorList>
            <person name="Won M."/>
            <person name="Lee C.-M."/>
            <person name="Woen H.-Y."/>
            <person name="Kwon S.-W."/>
        </authorList>
    </citation>
    <scope>NUCLEOTIDE SEQUENCE [LARGE SCALE GENOMIC DNA]</scope>
    <source>
        <strain evidence="9 10">SSTM10-2</strain>
    </source>
</reference>
<dbReference type="RefSeq" id="WP_244754369.1">
    <property type="nucleotide sequence ID" value="NZ_CP095074.1"/>
</dbReference>
<evidence type="ECO:0000256" key="8">
    <source>
        <dbReference type="SAM" id="SignalP"/>
    </source>
</evidence>
<organism evidence="9 10">
    <name type="scientific">Halobacillus shinanisalinarum</name>
    <dbReference type="NCBI Taxonomy" id="2932258"/>
    <lineage>
        <taxon>Bacteria</taxon>
        <taxon>Bacillati</taxon>
        <taxon>Bacillota</taxon>
        <taxon>Bacilli</taxon>
        <taxon>Bacillales</taxon>
        <taxon>Bacillaceae</taxon>
        <taxon>Halobacillus</taxon>
    </lineage>
</organism>
<keyword evidence="5 7" id="KW-1133">Transmembrane helix</keyword>
<keyword evidence="3" id="KW-1003">Cell membrane</keyword>
<evidence type="ECO:0000313" key="9">
    <source>
        <dbReference type="EMBL" id="UOQ94559.1"/>
    </source>
</evidence>
<dbReference type="InterPro" id="IPR018920">
    <property type="entry name" value="EssA/YueC"/>
</dbReference>
<sequence>MTFKKLNIYLIISMAVLLFPAVTKADEGELNIEPHYYEENRIILEIDRHSDGQSQQIESLPEELKSLTFDSGQRETYKDISTILFTSSNTEEDSITSKAKKMSLFASEGGNNRAITQEQEGDPTEGSLMLPLLLGIIVMALVLIMFFVLLPKMKENAK</sequence>
<accession>A0ABY4H364</accession>
<dbReference type="NCBIfam" id="TIGR03927">
    <property type="entry name" value="T7SS_EssA_Firm"/>
    <property type="match status" value="1"/>
</dbReference>
<comment type="subcellular location">
    <subcellularLocation>
        <location evidence="1">Cell membrane</location>
        <topology evidence="1">Single-pass membrane protein</topology>
    </subcellularLocation>
</comment>
<dbReference type="EMBL" id="CP095074">
    <property type="protein sequence ID" value="UOQ94559.1"/>
    <property type="molecule type" value="Genomic_DNA"/>
</dbReference>
<dbReference type="InterPro" id="IPR034026">
    <property type="entry name" value="EssA"/>
</dbReference>
<keyword evidence="4 7" id="KW-0812">Transmembrane</keyword>
<gene>
    <name evidence="9" type="primary">essA</name>
    <name evidence="9" type="ORF">MUO14_06310</name>
</gene>
<keyword evidence="6 7" id="KW-0472">Membrane</keyword>
<feature type="signal peptide" evidence="8">
    <location>
        <begin position="1"/>
        <end position="25"/>
    </location>
</feature>
<evidence type="ECO:0000256" key="3">
    <source>
        <dbReference type="ARBA" id="ARBA00022475"/>
    </source>
</evidence>
<dbReference type="Proteomes" id="UP000831880">
    <property type="component" value="Chromosome"/>
</dbReference>
<evidence type="ECO:0000256" key="7">
    <source>
        <dbReference type="SAM" id="Phobius"/>
    </source>
</evidence>
<keyword evidence="10" id="KW-1185">Reference proteome</keyword>
<evidence type="ECO:0000256" key="6">
    <source>
        <dbReference type="ARBA" id="ARBA00023136"/>
    </source>
</evidence>
<feature type="transmembrane region" description="Helical" evidence="7">
    <location>
        <begin position="128"/>
        <end position="150"/>
    </location>
</feature>
<keyword evidence="8" id="KW-0732">Signal</keyword>
<proteinExistence type="inferred from homology"/>
<evidence type="ECO:0000256" key="4">
    <source>
        <dbReference type="ARBA" id="ARBA00022692"/>
    </source>
</evidence>
<dbReference type="Pfam" id="PF10661">
    <property type="entry name" value="EssA"/>
    <property type="match status" value="1"/>
</dbReference>
<protein>
    <submittedName>
        <fullName evidence="9">Type VII secretion protein EssA</fullName>
    </submittedName>
</protein>
<evidence type="ECO:0000313" key="10">
    <source>
        <dbReference type="Proteomes" id="UP000831880"/>
    </source>
</evidence>